<evidence type="ECO:0000313" key="2">
    <source>
        <dbReference type="Proteomes" id="UP000321805"/>
    </source>
</evidence>
<dbReference type="EMBL" id="CP042430">
    <property type="protein sequence ID" value="QEC47812.1"/>
    <property type="molecule type" value="Genomic_DNA"/>
</dbReference>
<dbReference type="Proteomes" id="UP000321805">
    <property type="component" value="Chromosome"/>
</dbReference>
<protein>
    <submittedName>
        <fullName evidence="1">Alpha/beta hydrolase</fullName>
    </submittedName>
</protein>
<name>A0A5B8U590_9ACTN</name>
<dbReference type="InterPro" id="IPR029058">
    <property type="entry name" value="AB_hydrolase_fold"/>
</dbReference>
<keyword evidence="1" id="KW-0378">Hydrolase</keyword>
<dbReference type="GO" id="GO:0016787">
    <property type="term" value="F:hydrolase activity"/>
    <property type="evidence" value="ECO:0007669"/>
    <property type="project" value="UniProtKB-KW"/>
</dbReference>
<gene>
    <name evidence="1" type="ORF">FSW04_09690</name>
</gene>
<dbReference type="SUPFAM" id="SSF53474">
    <property type="entry name" value="alpha/beta-Hydrolases"/>
    <property type="match status" value="2"/>
</dbReference>
<dbReference type="RefSeq" id="WP_146918691.1">
    <property type="nucleotide sequence ID" value="NZ_CP042430.1"/>
</dbReference>
<dbReference type="OrthoDB" id="24310at2"/>
<dbReference type="Gene3D" id="3.40.50.1820">
    <property type="entry name" value="alpha/beta hydrolase"/>
    <property type="match status" value="1"/>
</dbReference>
<organism evidence="1 2">
    <name type="scientific">Baekduia soli</name>
    <dbReference type="NCBI Taxonomy" id="496014"/>
    <lineage>
        <taxon>Bacteria</taxon>
        <taxon>Bacillati</taxon>
        <taxon>Actinomycetota</taxon>
        <taxon>Thermoleophilia</taxon>
        <taxon>Solirubrobacterales</taxon>
        <taxon>Baekduiaceae</taxon>
        <taxon>Baekduia</taxon>
    </lineage>
</organism>
<keyword evidence="2" id="KW-1185">Reference proteome</keyword>
<sequence>MRRVVRSAARGGRKVLLGGHSLGASVAVAYASWDFAGHPGYRDLDGLVLIDGGLRGSFDSADLAQAKKRLAAIRKQPFLDLLGLGLPWVTGILSESAAVLALKDPLGPSVGQAFSLLPAQFKPPVPATNRGLLGYAFDASTSPKALGLIQVRAGQLGPDGDWVDGEVTPIERLAETFGQEPANAVEWFYPARLNLDVDAASPLTQDAAATYLGLRLKWARQVDLPLYAVQTSLTNGGVLKGARSFLKLSRSPAARARLVDASATESHLDPLTAAPDRNRYLQTVVPWLKRLVR</sequence>
<accession>A0A5B8U590</accession>
<dbReference type="AlphaFoldDB" id="A0A5B8U590"/>
<proteinExistence type="predicted"/>
<reference evidence="1 2" key="1">
    <citation type="journal article" date="2018" name="J. Microbiol.">
        <title>Baekduia soli gen. nov., sp. nov., a novel bacterium isolated from the soil of Baekdu Mountain and proposal of a novel family name, Baekduiaceae fam. nov.</title>
        <authorList>
            <person name="An D.S."/>
            <person name="Siddiqi M.Z."/>
            <person name="Kim K.H."/>
            <person name="Yu H.S."/>
            <person name="Im W.T."/>
        </authorList>
    </citation>
    <scope>NUCLEOTIDE SEQUENCE [LARGE SCALE GENOMIC DNA]</scope>
    <source>
        <strain evidence="1 2">BR7-21</strain>
    </source>
</reference>
<dbReference type="KEGG" id="bsol:FSW04_09690"/>
<evidence type="ECO:0000313" key="1">
    <source>
        <dbReference type="EMBL" id="QEC47812.1"/>
    </source>
</evidence>